<evidence type="ECO:0000313" key="3">
    <source>
        <dbReference type="Proteomes" id="UP001139319"/>
    </source>
</evidence>
<reference evidence="2" key="1">
    <citation type="submission" date="2022-05" db="EMBL/GenBank/DDBJ databases">
        <authorList>
            <person name="Sun H.-N."/>
        </authorList>
    </citation>
    <scope>NUCLEOTIDE SEQUENCE</scope>
    <source>
        <strain evidence="2">HB14</strain>
    </source>
</reference>
<sequence>MNKVNKLPDPDELLFTLDQLEQTTEVMAKVVNRLKHQLQQLQAAPQASSQATPGNPDNTNSKHQPKARRTLH</sequence>
<organism evidence="2 3">
    <name type="scientific">Gilvimarinus xylanilyticus</name>
    <dbReference type="NCBI Taxonomy" id="2944139"/>
    <lineage>
        <taxon>Bacteria</taxon>
        <taxon>Pseudomonadati</taxon>
        <taxon>Pseudomonadota</taxon>
        <taxon>Gammaproteobacteria</taxon>
        <taxon>Cellvibrionales</taxon>
        <taxon>Cellvibrionaceae</taxon>
        <taxon>Gilvimarinus</taxon>
    </lineage>
</organism>
<dbReference type="AlphaFoldDB" id="A0A9X2KWM6"/>
<reference evidence="2" key="2">
    <citation type="submission" date="2023-01" db="EMBL/GenBank/DDBJ databases">
        <title>Gilvimarinus xylanilyticus HB14 isolated from Caulerpa lentillifera aquaculture base in Hainan, China.</title>
        <authorList>
            <person name="Zhang Y.-J."/>
        </authorList>
    </citation>
    <scope>NUCLEOTIDE SEQUENCE</scope>
    <source>
        <strain evidence="2">HB14</strain>
    </source>
</reference>
<proteinExistence type="predicted"/>
<dbReference type="Proteomes" id="UP001139319">
    <property type="component" value="Unassembled WGS sequence"/>
</dbReference>
<accession>A0A9X2KWM6</accession>
<evidence type="ECO:0000256" key="1">
    <source>
        <dbReference type="SAM" id="MobiDB-lite"/>
    </source>
</evidence>
<dbReference type="RefSeq" id="WP_253967387.1">
    <property type="nucleotide sequence ID" value="NZ_JAMFTH010000001.1"/>
</dbReference>
<feature type="compositionally biased region" description="Low complexity" evidence="1">
    <location>
        <begin position="40"/>
        <end position="51"/>
    </location>
</feature>
<dbReference type="EMBL" id="JAMFTH010000001">
    <property type="protein sequence ID" value="MCP8899130.1"/>
    <property type="molecule type" value="Genomic_DNA"/>
</dbReference>
<feature type="region of interest" description="Disordered" evidence="1">
    <location>
        <begin position="40"/>
        <end position="72"/>
    </location>
</feature>
<name>A0A9X2KWM6_9GAMM</name>
<protein>
    <submittedName>
        <fullName evidence="2">Uncharacterized protein</fullName>
    </submittedName>
</protein>
<evidence type="ECO:0000313" key="2">
    <source>
        <dbReference type="EMBL" id="MCP8899130.1"/>
    </source>
</evidence>
<gene>
    <name evidence="2" type="ORF">M6D89_07445</name>
</gene>
<comment type="caution">
    <text evidence="2">The sequence shown here is derived from an EMBL/GenBank/DDBJ whole genome shotgun (WGS) entry which is preliminary data.</text>
</comment>
<keyword evidence="3" id="KW-1185">Reference proteome</keyword>
<feature type="compositionally biased region" description="Polar residues" evidence="1">
    <location>
        <begin position="52"/>
        <end position="62"/>
    </location>
</feature>
<feature type="compositionally biased region" description="Basic residues" evidence="1">
    <location>
        <begin position="63"/>
        <end position="72"/>
    </location>
</feature>